<dbReference type="EMBL" id="FTNK01000010">
    <property type="protein sequence ID" value="SIR29153.1"/>
    <property type="molecule type" value="Genomic_DNA"/>
</dbReference>
<organism evidence="1 2">
    <name type="scientific">Paenibacillus macquariensis</name>
    <dbReference type="NCBI Taxonomy" id="948756"/>
    <lineage>
        <taxon>Bacteria</taxon>
        <taxon>Bacillati</taxon>
        <taxon>Bacillota</taxon>
        <taxon>Bacilli</taxon>
        <taxon>Bacillales</taxon>
        <taxon>Paenibacillaceae</taxon>
        <taxon>Paenibacillus</taxon>
    </lineage>
</organism>
<proteinExistence type="predicted"/>
<gene>
    <name evidence="1" type="ORF">SAMN05421578_11061</name>
</gene>
<evidence type="ECO:0000313" key="2">
    <source>
        <dbReference type="Proteomes" id="UP000186666"/>
    </source>
</evidence>
<reference evidence="1 2" key="1">
    <citation type="submission" date="2017-01" db="EMBL/GenBank/DDBJ databases">
        <authorList>
            <person name="Varghese N."/>
            <person name="Submissions S."/>
        </authorList>
    </citation>
    <scope>NUCLEOTIDE SEQUENCE [LARGE SCALE GENOMIC DNA]</scope>
    <source>
        <strain evidence="1 2">ATCC 23464</strain>
    </source>
</reference>
<dbReference type="Proteomes" id="UP000186666">
    <property type="component" value="Unassembled WGS sequence"/>
</dbReference>
<evidence type="ECO:0000313" key="1">
    <source>
        <dbReference type="EMBL" id="SIR29153.1"/>
    </source>
</evidence>
<comment type="caution">
    <text evidence="1">The sequence shown here is derived from an EMBL/GenBank/DDBJ whole genome shotgun (WGS) entry which is preliminary data.</text>
</comment>
<keyword evidence="2" id="KW-1185">Reference proteome</keyword>
<accession>A0ABY1K5H4</accession>
<dbReference type="RefSeq" id="WP_156510116.1">
    <property type="nucleotide sequence ID" value="NZ_FTNK01000010.1"/>
</dbReference>
<protein>
    <submittedName>
        <fullName evidence="1">Uncharacterized protein</fullName>
    </submittedName>
</protein>
<sequence>MSKYDLNKAGIEDLQARIDEVIDCTIDEKKLAGAIAKSKIGGYSQ</sequence>
<name>A0ABY1K5H4_9BACL</name>